<reference evidence="5" key="1">
    <citation type="submission" date="2021-02" db="EMBL/GenBank/DDBJ databases">
        <title>Infant gut strain persistence is associated with maternal origin, phylogeny, and functional potential including surface adhesion and iron acquisition.</title>
        <authorList>
            <person name="Lou Y.C."/>
        </authorList>
    </citation>
    <scope>NUCLEOTIDE SEQUENCE</scope>
    <source>
        <strain evidence="5">L2_039_000G1_dasL2_039_000G1_concoct_11</strain>
    </source>
</reference>
<dbReference type="PANTHER" id="PTHR43132">
    <property type="entry name" value="ARSENICAL RESISTANCE OPERON REPRESSOR ARSR-RELATED"/>
    <property type="match status" value="1"/>
</dbReference>
<evidence type="ECO:0000259" key="4">
    <source>
        <dbReference type="PROSITE" id="PS50987"/>
    </source>
</evidence>
<keyword evidence="1" id="KW-0805">Transcription regulation</keyword>
<dbReference type="GO" id="GO:0003677">
    <property type="term" value="F:DNA binding"/>
    <property type="evidence" value="ECO:0007669"/>
    <property type="project" value="UniProtKB-KW"/>
</dbReference>
<name>A0A943UUF2_9ACTN</name>
<protein>
    <submittedName>
        <fullName evidence="5">Winged helix-turn-helix transcriptional regulator</fullName>
    </submittedName>
</protein>
<dbReference type="InterPro" id="IPR051011">
    <property type="entry name" value="Metal_resp_trans_reg"/>
</dbReference>
<dbReference type="PANTHER" id="PTHR43132:SF6">
    <property type="entry name" value="HTH-TYPE TRANSCRIPTIONAL REPRESSOR CZRA"/>
    <property type="match status" value="1"/>
</dbReference>
<dbReference type="GO" id="GO:0003700">
    <property type="term" value="F:DNA-binding transcription factor activity"/>
    <property type="evidence" value="ECO:0007669"/>
    <property type="project" value="InterPro"/>
</dbReference>
<dbReference type="SUPFAM" id="SSF46785">
    <property type="entry name" value="Winged helix' DNA-binding domain"/>
    <property type="match status" value="1"/>
</dbReference>
<keyword evidence="2" id="KW-0238">DNA-binding</keyword>
<dbReference type="SMART" id="SM00419">
    <property type="entry name" value="HTH_CRP"/>
    <property type="match status" value="1"/>
</dbReference>
<dbReference type="Pfam" id="PF01022">
    <property type="entry name" value="HTH_5"/>
    <property type="match status" value="1"/>
</dbReference>
<proteinExistence type="predicted"/>
<evidence type="ECO:0000313" key="5">
    <source>
        <dbReference type="EMBL" id="MBS6941497.1"/>
    </source>
</evidence>
<dbReference type="EMBL" id="JAGZSV010000205">
    <property type="protein sequence ID" value="MBS6941497.1"/>
    <property type="molecule type" value="Genomic_DNA"/>
</dbReference>
<dbReference type="Proteomes" id="UP000727506">
    <property type="component" value="Unassembled WGS sequence"/>
</dbReference>
<dbReference type="InterPro" id="IPR011991">
    <property type="entry name" value="ArsR-like_HTH"/>
</dbReference>
<dbReference type="InterPro" id="IPR036388">
    <property type="entry name" value="WH-like_DNA-bd_sf"/>
</dbReference>
<gene>
    <name evidence="5" type="ORF">KH142_08545</name>
</gene>
<dbReference type="InterPro" id="IPR036390">
    <property type="entry name" value="WH_DNA-bd_sf"/>
</dbReference>
<evidence type="ECO:0000313" key="6">
    <source>
        <dbReference type="Proteomes" id="UP000727506"/>
    </source>
</evidence>
<dbReference type="PROSITE" id="PS50987">
    <property type="entry name" value="HTH_ARSR_2"/>
    <property type="match status" value="1"/>
</dbReference>
<feature type="domain" description="HTH arsR-type" evidence="4">
    <location>
        <begin position="3"/>
        <end position="104"/>
    </location>
</feature>
<dbReference type="Gene3D" id="1.10.10.10">
    <property type="entry name" value="Winged helix-like DNA-binding domain superfamily/Winged helix DNA-binding domain"/>
    <property type="match status" value="1"/>
</dbReference>
<evidence type="ECO:0000256" key="1">
    <source>
        <dbReference type="ARBA" id="ARBA00023015"/>
    </source>
</evidence>
<sequence length="125" mass="13686">MALLGEEFIACSAMLAALGNECRQAIFLDLLRNWGGLRTCEIAEHVGLSKPAVSRHLGIMEKAGIVTMKRVGTVRIYHPSESTKPWMALSQLAWNAYRFVDDEISAKARPESCARAHLGAGKDDS</sequence>
<dbReference type="NCBIfam" id="NF033788">
    <property type="entry name" value="HTH_metalloreg"/>
    <property type="match status" value="1"/>
</dbReference>
<dbReference type="SMART" id="SM00418">
    <property type="entry name" value="HTH_ARSR"/>
    <property type="match status" value="1"/>
</dbReference>
<dbReference type="InterPro" id="IPR001845">
    <property type="entry name" value="HTH_ArsR_DNA-bd_dom"/>
</dbReference>
<comment type="caution">
    <text evidence="5">The sequence shown here is derived from an EMBL/GenBank/DDBJ whole genome shotgun (WGS) entry which is preliminary data.</text>
</comment>
<dbReference type="CDD" id="cd00090">
    <property type="entry name" value="HTH_ARSR"/>
    <property type="match status" value="1"/>
</dbReference>
<dbReference type="PRINTS" id="PR00778">
    <property type="entry name" value="HTHARSR"/>
</dbReference>
<accession>A0A943UUF2</accession>
<evidence type="ECO:0000256" key="3">
    <source>
        <dbReference type="ARBA" id="ARBA00023163"/>
    </source>
</evidence>
<organism evidence="5 6">
    <name type="scientific">Slackia piriformis</name>
    <dbReference type="NCBI Taxonomy" id="626934"/>
    <lineage>
        <taxon>Bacteria</taxon>
        <taxon>Bacillati</taxon>
        <taxon>Actinomycetota</taxon>
        <taxon>Coriobacteriia</taxon>
        <taxon>Eggerthellales</taxon>
        <taxon>Eggerthellaceae</taxon>
        <taxon>Slackia</taxon>
    </lineage>
</organism>
<keyword evidence="3" id="KW-0804">Transcription</keyword>
<evidence type="ECO:0000256" key="2">
    <source>
        <dbReference type="ARBA" id="ARBA00023125"/>
    </source>
</evidence>
<dbReference type="InterPro" id="IPR012318">
    <property type="entry name" value="HTH_CRP"/>
</dbReference>
<dbReference type="AlphaFoldDB" id="A0A943UUF2"/>